<keyword evidence="3" id="KW-1185">Reference proteome</keyword>
<dbReference type="Proteomes" id="UP000001074">
    <property type="component" value="Unassembled WGS sequence"/>
</dbReference>
<dbReference type="EMBL" id="AAPE02024588">
    <property type="status" value="NOT_ANNOTATED_CDS"/>
    <property type="molecule type" value="Genomic_DNA"/>
</dbReference>
<dbReference type="HOGENOM" id="CLU_090686_0_0_1"/>
<evidence type="ECO:0000256" key="1">
    <source>
        <dbReference type="SAM" id="MobiDB-lite"/>
    </source>
</evidence>
<dbReference type="GeneTree" id="ENSGT00390000014141"/>
<feature type="compositionally biased region" description="Basic and acidic residues" evidence="1">
    <location>
        <begin position="17"/>
        <end position="38"/>
    </location>
</feature>
<name>G1Q3F8_MYOLU</name>
<feature type="region of interest" description="Disordered" evidence="1">
    <location>
        <begin position="230"/>
        <end position="249"/>
    </location>
</feature>
<evidence type="ECO:0000313" key="3">
    <source>
        <dbReference type="Proteomes" id="UP000001074"/>
    </source>
</evidence>
<protein>
    <submittedName>
        <fullName evidence="2">Uncharacterized protein</fullName>
    </submittedName>
</protein>
<proteinExistence type="predicted"/>
<reference evidence="2" key="2">
    <citation type="submission" date="2025-08" db="UniProtKB">
        <authorList>
            <consortium name="Ensembl"/>
        </authorList>
    </citation>
    <scope>IDENTIFICATION</scope>
</reference>
<feature type="compositionally biased region" description="Basic and acidic residues" evidence="1">
    <location>
        <begin position="235"/>
        <end position="244"/>
    </location>
</feature>
<dbReference type="STRING" id="59463.ENSMLUP00000018241"/>
<sequence length="275" mass="31354">MSHFTHWNASQVSKTLKRYDNVRVPHERKKENKKHEEPPEGLAQPHGQLLEKGEGVHIPEDRTEDTGGDQSTEEGPPSKTEARKDAKASPSSKAVGRSWQLSPPAAKNFQIHDRRPFSLPPKAVGCRPLRKVPVARPPQQGPFRDLLDMKTEKRLAGWKERRSRYGDINMHKCYQLGQVFTPFRALATMEMRRLVFPQHLPMSLHMRKMGISCTDERTLRDLPLSSTELGWGMDDNTHEKEKPAGHVRTPLFPPIVKAAKFKNMKKSKTKQNPPS</sequence>
<accession>G1Q3F8</accession>
<feature type="compositionally biased region" description="Polar residues" evidence="1">
    <location>
        <begin position="1"/>
        <end position="14"/>
    </location>
</feature>
<dbReference type="InParanoid" id="G1Q3F8"/>
<feature type="compositionally biased region" description="Basic and acidic residues" evidence="1">
    <location>
        <begin position="49"/>
        <end position="65"/>
    </location>
</feature>
<organism evidence="2 3">
    <name type="scientific">Myotis lucifugus</name>
    <name type="common">Little brown bat</name>
    <dbReference type="NCBI Taxonomy" id="59463"/>
    <lineage>
        <taxon>Eukaryota</taxon>
        <taxon>Metazoa</taxon>
        <taxon>Chordata</taxon>
        <taxon>Craniata</taxon>
        <taxon>Vertebrata</taxon>
        <taxon>Euteleostomi</taxon>
        <taxon>Mammalia</taxon>
        <taxon>Eutheria</taxon>
        <taxon>Laurasiatheria</taxon>
        <taxon>Chiroptera</taxon>
        <taxon>Yangochiroptera</taxon>
        <taxon>Vespertilionidae</taxon>
        <taxon>Myotis</taxon>
    </lineage>
</organism>
<feature type="region of interest" description="Disordered" evidence="1">
    <location>
        <begin position="1"/>
        <end position="107"/>
    </location>
</feature>
<dbReference type="eggNOG" id="KOG3829">
    <property type="taxonomic scope" value="Eukaryota"/>
</dbReference>
<dbReference type="Ensembl" id="ENSMLUT00000023847.1">
    <property type="protein sequence ID" value="ENSMLUP00000018241.1"/>
    <property type="gene ID" value="ENSMLUG00000028060.1"/>
</dbReference>
<evidence type="ECO:0000313" key="2">
    <source>
        <dbReference type="Ensembl" id="ENSMLUP00000018241.1"/>
    </source>
</evidence>
<reference evidence="2" key="3">
    <citation type="submission" date="2025-09" db="UniProtKB">
        <authorList>
            <consortium name="Ensembl"/>
        </authorList>
    </citation>
    <scope>IDENTIFICATION</scope>
</reference>
<dbReference type="OMA" id="YDDIRAP"/>
<reference evidence="2 3" key="1">
    <citation type="journal article" date="2011" name="Nature">
        <title>A high-resolution map of human evolutionary constraint using 29 mammals.</title>
        <authorList>
            <person name="Lindblad-Toh K."/>
            <person name="Garber M."/>
            <person name="Zuk O."/>
            <person name="Lin M.F."/>
            <person name="Parker B.J."/>
            <person name="Washietl S."/>
            <person name="Kheradpour P."/>
            <person name="Ernst J."/>
            <person name="Jordan G."/>
            <person name="Mauceli E."/>
            <person name="Ward L.D."/>
            <person name="Lowe C.B."/>
            <person name="Holloway A.K."/>
            <person name="Clamp M."/>
            <person name="Gnerre S."/>
            <person name="Alfoldi J."/>
            <person name="Beal K."/>
            <person name="Chang J."/>
            <person name="Clawson H."/>
            <person name="Cuff J."/>
            <person name="Di Palma F."/>
            <person name="Fitzgerald S."/>
            <person name="Flicek P."/>
            <person name="Guttman M."/>
            <person name="Hubisz M.J."/>
            <person name="Jaffe D.B."/>
            <person name="Jungreis I."/>
            <person name="Kent W.J."/>
            <person name="Kostka D."/>
            <person name="Lara M."/>
            <person name="Martins A.L."/>
            <person name="Massingham T."/>
            <person name="Moltke I."/>
            <person name="Raney B.J."/>
            <person name="Rasmussen M.D."/>
            <person name="Robinson J."/>
            <person name="Stark A."/>
            <person name="Vilella A.J."/>
            <person name="Wen J."/>
            <person name="Xie X."/>
            <person name="Zody M.C."/>
            <person name="Baldwin J."/>
            <person name="Bloom T."/>
            <person name="Chin C.W."/>
            <person name="Heiman D."/>
            <person name="Nicol R."/>
            <person name="Nusbaum C."/>
            <person name="Young S."/>
            <person name="Wilkinson J."/>
            <person name="Worley K.C."/>
            <person name="Kovar C.L."/>
            <person name="Muzny D.M."/>
            <person name="Gibbs R.A."/>
            <person name="Cree A."/>
            <person name="Dihn H.H."/>
            <person name="Fowler G."/>
            <person name="Jhangiani S."/>
            <person name="Joshi V."/>
            <person name="Lee S."/>
            <person name="Lewis L.R."/>
            <person name="Nazareth L.V."/>
            <person name="Okwuonu G."/>
            <person name="Santibanez J."/>
            <person name="Warren W.C."/>
            <person name="Mardis E.R."/>
            <person name="Weinstock G.M."/>
            <person name="Wilson R.K."/>
            <person name="Delehaunty K."/>
            <person name="Dooling D."/>
            <person name="Fronik C."/>
            <person name="Fulton L."/>
            <person name="Fulton B."/>
            <person name="Graves T."/>
            <person name="Minx P."/>
            <person name="Sodergren E."/>
            <person name="Birney E."/>
            <person name="Margulies E.H."/>
            <person name="Herrero J."/>
            <person name="Green E.D."/>
            <person name="Haussler D."/>
            <person name="Siepel A."/>
            <person name="Goldman N."/>
            <person name="Pollard K.S."/>
            <person name="Pedersen J.S."/>
            <person name="Lander E.S."/>
            <person name="Kellis M."/>
        </authorList>
    </citation>
    <scope>NUCLEOTIDE SEQUENCE [LARGE SCALE GENOMIC DNA]</scope>
</reference>
<dbReference type="AlphaFoldDB" id="G1Q3F8"/>